<dbReference type="FunFam" id="2.40.50.100:FF:000010">
    <property type="entry name" value="Acetyltransferase component of pyruvate dehydrogenase complex"/>
    <property type="match status" value="1"/>
</dbReference>
<reference evidence="7 8" key="1">
    <citation type="submission" date="2015-03" db="EMBL/GenBank/DDBJ databases">
        <title>Genomics and transcriptomics of the oil-accumulating basidiomycete yeast T. oleaginosus allow insights into substrate utilization and the diverse evolutionary trajectories of mating systems in fungi.</title>
        <authorList>
            <consortium name="DOE Joint Genome Institute"/>
            <person name="Kourist R."/>
            <person name="Kracht O."/>
            <person name="Bracharz F."/>
            <person name="Lipzen A."/>
            <person name="Nolan M."/>
            <person name="Ohm R."/>
            <person name="Grigoriev I."/>
            <person name="Sun S."/>
            <person name="Heitman J."/>
            <person name="Bruck T."/>
            <person name="Nowrousian M."/>
        </authorList>
    </citation>
    <scope>NUCLEOTIDE SEQUENCE [LARGE SCALE GENOMIC DNA]</scope>
    <source>
        <strain evidence="7 8">IBC0246</strain>
    </source>
</reference>
<name>A0A0J0XND0_9TREE</name>
<dbReference type="AlphaFoldDB" id="A0A0J0XND0"/>
<dbReference type="CDD" id="cd06849">
    <property type="entry name" value="lipoyl_domain"/>
    <property type="match status" value="1"/>
</dbReference>
<evidence type="ECO:0000259" key="5">
    <source>
        <dbReference type="PROSITE" id="PS50968"/>
    </source>
</evidence>
<dbReference type="PANTHER" id="PTHR23151">
    <property type="entry name" value="DIHYDROLIPOAMIDE ACETYL/SUCCINYL-TRANSFERASE-RELATED"/>
    <property type="match status" value="1"/>
</dbReference>
<dbReference type="InterPro" id="IPR004167">
    <property type="entry name" value="PSBD"/>
</dbReference>
<keyword evidence="3" id="KW-0809">Transit peptide</keyword>
<protein>
    <submittedName>
        <fullName evidence="7">Single hybrid motif-containing protein</fullName>
    </submittedName>
</protein>
<dbReference type="InterPro" id="IPR000089">
    <property type="entry name" value="Biotin_lipoyl"/>
</dbReference>
<dbReference type="STRING" id="879819.A0A0J0XND0"/>
<dbReference type="GO" id="GO:0006086">
    <property type="term" value="P:pyruvate decarboxylation to acetyl-CoA"/>
    <property type="evidence" value="ECO:0007669"/>
    <property type="project" value="InterPro"/>
</dbReference>
<dbReference type="EMBL" id="KQ087203">
    <property type="protein sequence ID" value="KLT42631.1"/>
    <property type="molecule type" value="Genomic_DNA"/>
</dbReference>
<feature type="domain" description="Peripheral subunit-binding (PSBD)" evidence="6">
    <location>
        <begin position="168"/>
        <end position="208"/>
    </location>
</feature>
<sequence>MRAASTIARSLRGARAAVRRPFAMQTRAASSFLRMPAMSPTMTEGGIAAWKKNEGESFEAGDVILEVETDKATIDVEAQDDGVMGKIVFQAGSKGVPVGEIIAVLAEEGDDLSKLEVPKDLSPQQEAIPTTDAKEEPKEAPKEAPKDTKPAPESSGPKPHRKVDHSKPIAPSAERLLQESSLSDEQVAKIKGTGRHGMLTKGDILAAEGKIKSPYGSAAGIVDNPMGPSGKRANEPKTPPKAGGGVAAPAPERPLTGAELRRAIVAGLSKATTPTPPAPKFPTATVSDAEFDDLLSDYSKLMPSSASRPAASAPKAAPKDELDGLA</sequence>
<keyword evidence="8" id="KW-1185">Reference proteome</keyword>
<feature type="compositionally biased region" description="Low complexity" evidence="4">
    <location>
        <begin position="303"/>
        <end position="316"/>
    </location>
</feature>
<feature type="compositionally biased region" description="Basic and acidic residues" evidence="4">
    <location>
        <begin position="132"/>
        <end position="150"/>
    </location>
</feature>
<dbReference type="Gene3D" id="4.10.320.10">
    <property type="entry name" value="E3-binding domain"/>
    <property type="match status" value="1"/>
</dbReference>
<feature type="compositionally biased region" description="Basic and acidic residues" evidence="4">
    <location>
        <begin position="317"/>
        <end position="326"/>
    </location>
</feature>
<dbReference type="GO" id="GO:0004742">
    <property type="term" value="F:dihydrolipoyllysine-residue acetyltransferase activity"/>
    <property type="evidence" value="ECO:0007669"/>
    <property type="project" value="TreeGrafter"/>
</dbReference>
<feature type="domain" description="Lipoyl-binding" evidence="5">
    <location>
        <begin position="30"/>
        <end position="106"/>
    </location>
</feature>
<dbReference type="Gene3D" id="2.40.50.100">
    <property type="match status" value="1"/>
</dbReference>
<feature type="region of interest" description="Disordered" evidence="4">
    <location>
        <begin position="300"/>
        <end position="326"/>
    </location>
</feature>
<evidence type="ECO:0000256" key="2">
    <source>
        <dbReference type="ARBA" id="ARBA00022823"/>
    </source>
</evidence>
<dbReference type="InterPro" id="IPR045257">
    <property type="entry name" value="E2/Pdx1"/>
</dbReference>
<evidence type="ECO:0000313" key="8">
    <source>
        <dbReference type="Proteomes" id="UP000053611"/>
    </source>
</evidence>
<feature type="region of interest" description="Disordered" evidence="4">
    <location>
        <begin position="115"/>
        <end position="200"/>
    </location>
</feature>
<evidence type="ECO:0000256" key="1">
    <source>
        <dbReference type="ARBA" id="ARBA00007317"/>
    </source>
</evidence>
<dbReference type="PROSITE" id="PS51826">
    <property type="entry name" value="PSBD"/>
    <property type="match status" value="1"/>
</dbReference>
<evidence type="ECO:0000259" key="6">
    <source>
        <dbReference type="PROSITE" id="PS51826"/>
    </source>
</evidence>
<dbReference type="PROSITE" id="PS50968">
    <property type="entry name" value="BIOTINYL_LIPOYL"/>
    <property type="match status" value="1"/>
</dbReference>
<dbReference type="PANTHER" id="PTHR23151:SF82">
    <property type="entry name" value="PYRUVATE DEHYDROGENASE COMPLEX PROTEIN X COMPONENT, MITOCHONDRIAL"/>
    <property type="match status" value="1"/>
</dbReference>
<dbReference type="SUPFAM" id="SSF47005">
    <property type="entry name" value="Peripheral subunit-binding domain of 2-oxo acid dehydrogenase complex"/>
    <property type="match status" value="1"/>
</dbReference>
<keyword evidence="2" id="KW-0450">Lipoyl</keyword>
<dbReference type="InterPro" id="IPR003016">
    <property type="entry name" value="2-oxoA_DH_lipoyl-BS"/>
</dbReference>
<dbReference type="PROSITE" id="PS00189">
    <property type="entry name" value="LIPOYL"/>
    <property type="match status" value="1"/>
</dbReference>
<accession>A0A0J0XND0</accession>
<evidence type="ECO:0000313" key="7">
    <source>
        <dbReference type="EMBL" id="KLT42631.1"/>
    </source>
</evidence>
<dbReference type="Proteomes" id="UP000053611">
    <property type="component" value="Unassembled WGS sequence"/>
</dbReference>
<evidence type="ECO:0000256" key="4">
    <source>
        <dbReference type="SAM" id="MobiDB-lite"/>
    </source>
</evidence>
<dbReference type="GO" id="GO:0045254">
    <property type="term" value="C:pyruvate dehydrogenase complex"/>
    <property type="evidence" value="ECO:0007669"/>
    <property type="project" value="InterPro"/>
</dbReference>
<dbReference type="RefSeq" id="XP_018279122.1">
    <property type="nucleotide sequence ID" value="XM_018423085.1"/>
</dbReference>
<organism evidence="7 8">
    <name type="scientific">Cutaneotrichosporon oleaginosum</name>
    <dbReference type="NCBI Taxonomy" id="879819"/>
    <lineage>
        <taxon>Eukaryota</taxon>
        <taxon>Fungi</taxon>
        <taxon>Dikarya</taxon>
        <taxon>Basidiomycota</taxon>
        <taxon>Agaricomycotina</taxon>
        <taxon>Tremellomycetes</taxon>
        <taxon>Trichosporonales</taxon>
        <taxon>Trichosporonaceae</taxon>
        <taxon>Cutaneotrichosporon</taxon>
    </lineage>
</organism>
<dbReference type="SUPFAM" id="SSF51230">
    <property type="entry name" value="Single hybrid motif"/>
    <property type="match status" value="1"/>
</dbReference>
<proteinExistence type="inferred from homology"/>
<gene>
    <name evidence="7" type="ORF">CC85DRAFT_285356</name>
</gene>
<dbReference type="GeneID" id="28983688"/>
<comment type="similarity">
    <text evidence="1">Belongs to the 2-oxoacid dehydrogenase family.</text>
</comment>
<dbReference type="Pfam" id="PF00364">
    <property type="entry name" value="Biotin_lipoyl"/>
    <property type="match status" value="1"/>
</dbReference>
<dbReference type="InterPro" id="IPR036625">
    <property type="entry name" value="E3-bd_dom_sf"/>
</dbReference>
<feature type="region of interest" description="Disordered" evidence="4">
    <location>
        <begin position="215"/>
        <end position="253"/>
    </location>
</feature>
<evidence type="ECO:0000256" key="3">
    <source>
        <dbReference type="ARBA" id="ARBA00022946"/>
    </source>
</evidence>
<dbReference type="InterPro" id="IPR011053">
    <property type="entry name" value="Single_hybrid_motif"/>
</dbReference>
<dbReference type="OrthoDB" id="537444at2759"/>